<proteinExistence type="predicted"/>
<dbReference type="InterPro" id="IPR024524">
    <property type="entry name" value="DUF3800"/>
</dbReference>
<evidence type="ECO:0000313" key="2">
    <source>
        <dbReference type="Proteomes" id="UP000246635"/>
    </source>
</evidence>
<dbReference type="Proteomes" id="UP000246635">
    <property type="component" value="Unassembled WGS sequence"/>
</dbReference>
<evidence type="ECO:0008006" key="3">
    <source>
        <dbReference type="Google" id="ProtNLM"/>
    </source>
</evidence>
<comment type="caution">
    <text evidence="1">The sequence shown here is derived from an EMBL/GenBank/DDBJ whole genome shotgun (WGS) entry which is preliminary data.</text>
</comment>
<dbReference type="AlphaFoldDB" id="A0A2V2YSN9"/>
<protein>
    <recommendedName>
        <fullName evidence="3">DUF3800 domain-containing protein</fullName>
    </recommendedName>
</protein>
<gene>
    <name evidence="1" type="ORF">DFQ01_110132</name>
</gene>
<dbReference type="Pfam" id="PF12686">
    <property type="entry name" value="DUF3800"/>
    <property type="match status" value="1"/>
</dbReference>
<organism evidence="1 2">
    <name type="scientific">Paenibacillus cellulosilyticus</name>
    <dbReference type="NCBI Taxonomy" id="375489"/>
    <lineage>
        <taxon>Bacteria</taxon>
        <taxon>Bacillati</taxon>
        <taxon>Bacillota</taxon>
        <taxon>Bacilli</taxon>
        <taxon>Bacillales</taxon>
        <taxon>Paenibacillaceae</taxon>
        <taxon>Paenibacillus</taxon>
    </lineage>
</organism>
<accession>A0A2V2YSN9</accession>
<evidence type="ECO:0000313" key="1">
    <source>
        <dbReference type="EMBL" id="PWW01242.1"/>
    </source>
</evidence>
<reference evidence="1 2" key="1">
    <citation type="submission" date="2018-05" db="EMBL/GenBank/DDBJ databases">
        <title>Genomic Encyclopedia of Type Strains, Phase III (KMG-III): the genomes of soil and plant-associated and newly described type strains.</title>
        <authorList>
            <person name="Whitman W."/>
        </authorList>
    </citation>
    <scope>NUCLEOTIDE SEQUENCE [LARGE SCALE GENOMIC DNA]</scope>
    <source>
        <strain evidence="1 2">CECT 5696</strain>
    </source>
</reference>
<dbReference type="RefSeq" id="WP_110044727.1">
    <property type="nucleotide sequence ID" value="NZ_CP054613.1"/>
</dbReference>
<keyword evidence="2" id="KW-1185">Reference proteome</keyword>
<dbReference type="EMBL" id="QGTQ01000010">
    <property type="protein sequence ID" value="PWW01242.1"/>
    <property type="molecule type" value="Genomic_DNA"/>
</dbReference>
<dbReference type="OrthoDB" id="6399948at2"/>
<sequence length="388" mass="45060">MMHFEAYIDESGNTGIDLFDKRQPFFWTGTMVVTQGVRFPCDITSIAQKVGSKELHGSKLGLRRINEIAKQLIDIIETLNARFMFTRVEKSHISAMRLADALFDNVNNPAVTAFHYNVPFNKKMLAYYVDIMMDEKDRKDFWNIHLAGDSEEFREFLIRFRSKIERQFPKSNQRGRQLVLDAIAWGIKEPDSLLSERTKKPEGIEDFRSLQYESPNLVSITTLLHGLHYIAEEYEMKATKIIHDEQSEFGKYIQHSFSLLKRIRIDQSNQFLLHEVKDSDTILAELELGSSANSPFLQIVDVVLWMMTQKVDKGKDIMGNARNLMNCIISRSNIFHFSSKHLEADLKYSFNEIMSKPITQQKMQSGIKAMEKLEASRQQQMRENNLLK</sequence>
<name>A0A2V2YSN9_9BACL</name>